<dbReference type="InterPro" id="IPR001310">
    <property type="entry name" value="Histidine_triad_HIT"/>
</dbReference>
<evidence type="ECO:0000256" key="2">
    <source>
        <dbReference type="PROSITE-ProRule" id="PRU00464"/>
    </source>
</evidence>
<evidence type="ECO:0000259" key="3">
    <source>
        <dbReference type="PROSITE" id="PS51084"/>
    </source>
</evidence>
<dbReference type="PROSITE" id="PS51084">
    <property type="entry name" value="HIT_2"/>
    <property type="match status" value="1"/>
</dbReference>
<comment type="caution">
    <text evidence="4">The sequence shown here is derived from an EMBL/GenBank/DDBJ whole genome shotgun (WGS) entry which is preliminary data.</text>
</comment>
<dbReference type="PRINTS" id="PR00332">
    <property type="entry name" value="HISTRIAD"/>
</dbReference>
<feature type="domain" description="HIT" evidence="3">
    <location>
        <begin position="7"/>
        <end position="115"/>
    </location>
</feature>
<dbReference type="SUPFAM" id="SSF54197">
    <property type="entry name" value="HIT-like"/>
    <property type="match status" value="1"/>
</dbReference>
<dbReference type="Gene3D" id="3.30.428.10">
    <property type="entry name" value="HIT-like"/>
    <property type="match status" value="1"/>
</dbReference>
<evidence type="ECO:0000313" key="4">
    <source>
        <dbReference type="EMBL" id="OGC44671.1"/>
    </source>
</evidence>
<evidence type="ECO:0000256" key="1">
    <source>
        <dbReference type="PIRSR" id="PIRSR601310-1"/>
    </source>
</evidence>
<dbReference type="Pfam" id="PF01230">
    <property type="entry name" value="HIT"/>
    <property type="match status" value="1"/>
</dbReference>
<dbReference type="Proteomes" id="UP000176583">
    <property type="component" value="Unassembled WGS sequence"/>
</dbReference>
<feature type="short sequence motif" description="Histidine triad motif" evidence="2">
    <location>
        <begin position="98"/>
        <end position="102"/>
    </location>
</feature>
<dbReference type="GO" id="GO:0003824">
    <property type="term" value="F:catalytic activity"/>
    <property type="evidence" value="ECO:0007669"/>
    <property type="project" value="InterPro"/>
</dbReference>
<proteinExistence type="predicted"/>
<evidence type="ECO:0000313" key="5">
    <source>
        <dbReference type="Proteomes" id="UP000176583"/>
    </source>
</evidence>
<protein>
    <recommendedName>
        <fullName evidence="3">HIT domain-containing protein</fullName>
    </recommendedName>
</protein>
<gene>
    <name evidence="4" type="ORF">A2V54_00775</name>
</gene>
<feature type="active site" description="Tele-AMP-histidine intermediate" evidence="1">
    <location>
        <position position="102"/>
    </location>
</feature>
<organism evidence="4 5">
    <name type="scientific">candidate division WWE3 bacterium RBG_19FT_COMBO_53_11</name>
    <dbReference type="NCBI Taxonomy" id="1802613"/>
    <lineage>
        <taxon>Bacteria</taxon>
        <taxon>Katanobacteria</taxon>
    </lineage>
</organism>
<name>A0A1F4UI77_UNCKA</name>
<accession>A0A1F4UI77</accession>
<reference evidence="4 5" key="1">
    <citation type="journal article" date="2016" name="Nat. Commun.">
        <title>Thousands of microbial genomes shed light on interconnected biogeochemical processes in an aquifer system.</title>
        <authorList>
            <person name="Anantharaman K."/>
            <person name="Brown C.T."/>
            <person name="Hug L.A."/>
            <person name="Sharon I."/>
            <person name="Castelle C.J."/>
            <person name="Probst A.J."/>
            <person name="Thomas B.C."/>
            <person name="Singh A."/>
            <person name="Wilkins M.J."/>
            <person name="Karaoz U."/>
            <person name="Brodie E.L."/>
            <person name="Williams K.H."/>
            <person name="Hubbard S.S."/>
            <person name="Banfield J.F."/>
        </authorList>
    </citation>
    <scope>NUCLEOTIDE SEQUENCE [LARGE SCALE GENOMIC DNA]</scope>
</reference>
<dbReference type="PANTHER" id="PTHR23089">
    <property type="entry name" value="HISTIDINE TRIAD HIT PROTEIN"/>
    <property type="match status" value="1"/>
</dbReference>
<sequence>MKDKDCLFCKIVDGTESSQKVLETEDFLVVQNKFPAAPIHVLVIDKKHREKKDTVSGVYPGFWDGIMDGVWKTIKHFGLDKTGYKLVNNGAGYNHFEHEHIHVLGGSEVEPGGMT</sequence>
<dbReference type="STRING" id="1802613.A2V54_00775"/>
<dbReference type="InterPro" id="IPR036265">
    <property type="entry name" value="HIT-like_sf"/>
</dbReference>
<dbReference type="AlphaFoldDB" id="A0A1F4UI77"/>
<dbReference type="EMBL" id="MEUW01000013">
    <property type="protein sequence ID" value="OGC44671.1"/>
    <property type="molecule type" value="Genomic_DNA"/>
</dbReference>
<dbReference type="InterPro" id="IPR011146">
    <property type="entry name" value="HIT-like"/>
</dbReference>